<comment type="caution">
    <text evidence="3">The sequence shown here is derived from an EMBL/GenBank/DDBJ whole genome shotgun (WGS) entry which is preliminary data.</text>
</comment>
<dbReference type="Proteomes" id="UP001188597">
    <property type="component" value="Unassembled WGS sequence"/>
</dbReference>
<reference evidence="3" key="1">
    <citation type="submission" date="2022-12" db="EMBL/GenBank/DDBJ databases">
        <title>Draft genome assemblies for two species of Escallonia (Escalloniales).</title>
        <authorList>
            <person name="Chanderbali A."/>
            <person name="Dervinis C."/>
            <person name="Anghel I."/>
            <person name="Soltis D."/>
            <person name="Soltis P."/>
            <person name="Zapata F."/>
        </authorList>
    </citation>
    <scope>NUCLEOTIDE SEQUENCE</scope>
    <source>
        <strain evidence="3">UCBG64.0493</strain>
        <tissue evidence="3">Leaf</tissue>
    </source>
</reference>
<evidence type="ECO:0000313" key="4">
    <source>
        <dbReference type="Proteomes" id="UP001188597"/>
    </source>
</evidence>
<proteinExistence type="predicted"/>
<evidence type="ECO:0000313" key="3">
    <source>
        <dbReference type="EMBL" id="KAK3001563.1"/>
    </source>
</evidence>
<dbReference type="AlphaFoldDB" id="A0AA88V7F5"/>
<accession>A0AA88V7F5</accession>
<name>A0AA88V7F5_9ASTE</name>
<gene>
    <name evidence="3" type="ORF">RJ639_021570</name>
</gene>
<dbReference type="InterPro" id="IPR005162">
    <property type="entry name" value="Retrotrans_gag_dom"/>
</dbReference>
<organism evidence="3 4">
    <name type="scientific">Escallonia herrerae</name>
    <dbReference type="NCBI Taxonomy" id="1293975"/>
    <lineage>
        <taxon>Eukaryota</taxon>
        <taxon>Viridiplantae</taxon>
        <taxon>Streptophyta</taxon>
        <taxon>Embryophyta</taxon>
        <taxon>Tracheophyta</taxon>
        <taxon>Spermatophyta</taxon>
        <taxon>Magnoliopsida</taxon>
        <taxon>eudicotyledons</taxon>
        <taxon>Gunneridae</taxon>
        <taxon>Pentapetalae</taxon>
        <taxon>asterids</taxon>
        <taxon>campanulids</taxon>
        <taxon>Escalloniales</taxon>
        <taxon>Escalloniaceae</taxon>
        <taxon>Escallonia</taxon>
    </lineage>
</organism>
<keyword evidence="4" id="KW-1185">Reference proteome</keyword>
<evidence type="ECO:0000259" key="2">
    <source>
        <dbReference type="Pfam" id="PF03732"/>
    </source>
</evidence>
<dbReference type="Pfam" id="PF03732">
    <property type="entry name" value="Retrotrans_gag"/>
    <property type="match status" value="1"/>
</dbReference>
<feature type="domain" description="Retrotransposon gag" evidence="2">
    <location>
        <begin position="21"/>
        <end position="81"/>
    </location>
</feature>
<dbReference type="EMBL" id="JAVXUP010002760">
    <property type="protein sequence ID" value="KAK3001563.1"/>
    <property type="molecule type" value="Genomic_DNA"/>
</dbReference>
<protein>
    <recommendedName>
        <fullName evidence="2">Retrotransposon gag domain-containing protein</fullName>
    </recommendedName>
</protein>
<evidence type="ECO:0000256" key="1">
    <source>
        <dbReference type="SAM" id="MobiDB-lite"/>
    </source>
</evidence>
<feature type="region of interest" description="Disordered" evidence="1">
    <location>
        <begin position="116"/>
        <end position="138"/>
    </location>
</feature>
<sequence>MMVQISTTKIRPLFCPIIGSLSEALCKQSLPKEKKSTSLLNVVQEKNESLACFLGRFNVATLEIDNLDESMKYTAFLRGLQSTSKFAFSVNKSPPGNMKALLEKANKYIQAEEYLETHRGRREEGKEEQKKRSQELIP</sequence>